<dbReference type="GO" id="GO:0046677">
    <property type="term" value="P:response to antibiotic"/>
    <property type="evidence" value="ECO:0007669"/>
    <property type="project" value="InterPro"/>
</dbReference>
<name>A0A249MTX1_SPHXE</name>
<dbReference type="GO" id="GO:0045892">
    <property type="term" value="P:negative regulation of DNA-templated transcription"/>
    <property type="evidence" value="ECO:0007669"/>
    <property type="project" value="InterPro"/>
</dbReference>
<dbReference type="RefSeq" id="WP_017184103.1">
    <property type="nucleotide sequence ID" value="NZ_CP022745.1"/>
</dbReference>
<evidence type="ECO:0000313" key="8">
    <source>
        <dbReference type="Proteomes" id="UP000217141"/>
    </source>
</evidence>
<dbReference type="InterPro" id="IPR009057">
    <property type="entry name" value="Homeodomain-like_sf"/>
</dbReference>
<evidence type="ECO:0000256" key="5">
    <source>
        <dbReference type="PROSITE-ProRule" id="PRU00335"/>
    </source>
</evidence>
<dbReference type="EMBL" id="CP022745">
    <property type="protein sequence ID" value="ASY44801.1"/>
    <property type="molecule type" value="Genomic_DNA"/>
</dbReference>
<proteinExistence type="predicted"/>
<evidence type="ECO:0000256" key="3">
    <source>
        <dbReference type="ARBA" id="ARBA00023125"/>
    </source>
</evidence>
<evidence type="ECO:0000259" key="6">
    <source>
        <dbReference type="PROSITE" id="PS50977"/>
    </source>
</evidence>
<keyword evidence="4" id="KW-0804">Transcription</keyword>
<dbReference type="Gene3D" id="1.10.357.10">
    <property type="entry name" value="Tetracycline Repressor, domain 2"/>
    <property type="match status" value="1"/>
</dbReference>
<comment type="function">
    <text evidence="1">TetR is the repressor of the tetracycline resistance element; its N-terminal region forms a helix-turn-helix structure and binds DNA. Binding of tetracycline to TetR reduces the repressor affinity for the tetracycline resistance gene (tetA) promoter operator sites.</text>
</comment>
<feature type="DNA-binding region" description="H-T-H motif" evidence="5">
    <location>
        <begin position="28"/>
        <end position="47"/>
    </location>
</feature>
<evidence type="ECO:0000256" key="1">
    <source>
        <dbReference type="ARBA" id="ARBA00002856"/>
    </source>
</evidence>
<dbReference type="AlphaFoldDB" id="A0A249MTX1"/>
<organism evidence="7 8">
    <name type="scientific">Sphingobium xenophagum</name>
    <dbReference type="NCBI Taxonomy" id="121428"/>
    <lineage>
        <taxon>Bacteria</taxon>
        <taxon>Pseudomonadati</taxon>
        <taxon>Pseudomonadota</taxon>
        <taxon>Alphaproteobacteria</taxon>
        <taxon>Sphingomonadales</taxon>
        <taxon>Sphingomonadaceae</taxon>
        <taxon>Sphingobium</taxon>
    </lineage>
</organism>
<evidence type="ECO:0000256" key="2">
    <source>
        <dbReference type="ARBA" id="ARBA00023015"/>
    </source>
</evidence>
<dbReference type="InterPro" id="IPR036271">
    <property type="entry name" value="Tet_transcr_reg_TetR-rel_C_sf"/>
</dbReference>
<keyword evidence="2" id="KW-0805">Transcription regulation</keyword>
<feature type="domain" description="HTH tetR-type" evidence="6">
    <location>
        <begin position="5"/>
        <end position="65"/>
    </location>
</feature>
<dbReference type="GO" id="GO:0000976">
    <property type="term" value="F:transcription cis-regulatory region binding"/>
    <property type="evidence" value="ECO:0007669"/>
    <property type="project" value="TreeGrafter"/>
</dbReference>
<dbReference type="PRINTS" id="PR00455">
    <property type="entry name" value="HTHTETR"/>
</dbReference>
<dbReference type="PANTHER" id="PTHR30055">
    <property type="entry name" value="HTH-TYPE TRANSCRIPTIONAL REGULATOR RUTR"/>
    <property type="match status" value="1"/>
</dbReference>
<dbReference type="InterPro" id="IPR003012">
    <property type="entry name" value="Tet_transcr_reg_TetR"/>
</dbReference>
<dbReference type="GO" id="GO:0003700">
    <property type="term" value="F:DNA-binding transcription factor activity"/>
    <property type="evidence" value="ECO:0007669"/>
    <property type="project" value="TreeGrafter"/>
</dbReference>
<dbReference type="SUPFAM" id="SSF48498">
    <property type="entry name" value="Tetracyclin repressor-like, C-terminal domain"/>
    <property type="match status" value="1"/>
</dbReference>
<dbReference type="Gene3D" id="1.10.10.60">
    <property type="entry name" value="Homeodomain-like"/>
    <property type="match status" value="1"/>
</dbReference>
<dbReference type="SUPFAM" id="SSF46689">
    <property type="entry name" value="Homeodomain-like"/>
    <property type="match status" value="1"/>
</dbReference>
<reference evidence="7 8" key="1">
    <citation type="submission" date="2017-08" db="EMBL/GenBank/DDBJ databases">
        <title>Whole Genome Sequence of Sphingobium hydrophobicum C1: Insights into Adaption to the Electronic-waste Contaminated Sediment.</title>
        <authorList>
            <person name="Song D."/>
            <person name="Chen X."/>
            <person name="Xu M."/>
        </authorList>
    </citation>
    <scope>NUCLEOTIDE SEQUENCE [LARGE SCALE GENOMIC DNA]</scope>
    <source>
        <strain evidence="7 8">C1</strain>
    </source>
</reference>
<dbReference type="Pfam" id="PF00440">
    <property type="entry name" value="TetR_N"/>
    <property type="match status" value="1"/>
</dbReference>
<sequence length="182" mass="19547">MTERKLTRAAIAAAALDVLNEQGLDQLSLRKVAARLDVKAPSLYWHVADKNMLLALLAESIFADCLSKIPACADWRDWLRAFGKALWQAQNATRDAGRLILGAGQPVEVLKAMQDATSAPLIALGLEPERAMMMQASVQALVTGWTTFAQGPNAAYLQSQLPIDAAFAEGLDALIHGLDPAP</sequence>
<evidence type="ECO:0000313" key="7">
    <source>
        <dbReference type="EMBL" id="ASY44801.1"/>
    </source>
</evidence>
<protein>
    <submittedName>
        <fullName evidence="7">TetR family transcriptional regulator</fullName>
    </submittedName>
</protein>
<gene>
    <name evidence="7" type="ORF">CJD35_10335</name>
</gene>
<dbReference type="PANTHER" id="PTHR30055:SF151">
    <property type="entry name" value="TRANSCRIPTIONAL REGULATORY PROTEIN"/>
    <property type="match status" value="1"/>
</dbReference>
<keyword evidence="3 5" id="KW-0238">DNA-binding</keyword>
<accession>A0A249MTX1</accession>
<dbReference type="PROSITE" id="PS50977">
    <property type="entry name" value="HTH_TETR_2"/>
    <property type="match status" value="1"/>
</dbReference>
<evidence type="ECO:0000256" key="4">
    <source>
        <dbReference type="ARBA" id="ARBA00023163"/>
    </source>
</evidence>
<dbReference type="InterPro" id="IPR050109">
    <property type="entry name" value="HTH-type_TetR-like_transc_reg"/>
</dbReference>
<dbReference type="PRINTS" id="PR00400">
    <property type="entry name" value="TETREPRESSOR"/>
</dbReference>
<dbReference type="Proteomes" id="UP000217141">
    <property type="component" value="Chromosome I"/>
</dbReference>
<dbReference type="KEGG" id="shyd:CJD35_10335"/>
<dbReference type="InterPro" id="IPR001647">
    <property type="entry name" value="HTH_TetR"/>
</dbReference>